<dbReference type="InterPro" id="IPR013783">
    <property type="entry name" value="Ig-like_fold"/>
</dbReference>
<feature type="domain" description="DUF4347" evidence="5">
    <location>
        <begin position="71"/>
        <end position="219"/>
    </location>
</feature>
<evidence type="ECO:0000313" key="8">
    <source>
        <dbReference type="Proteomes" id="UP000515756"/>
    </source>
</evidence>
<dbReference type="Gene3D" id="2.60.40.10">
    <property type="entry name" value="Immunoglobulins"/>
    <property type="match status" value="2"/>
</dbReference>
<feature type="region of interest" description="Disordered" evidence="4">
    <location>
        <begin position="40"/>
        <end position="64"/>
    </location>
</feature>
<dbReference type="Pfam" id="PF17803">
    <property type="entry name" value="Cadherin_4"/>
    <property type="match status" value="1"/>
</dbReference>
<dbReference type="InterPro" id="IPR025592">
    <property type="entry name" value="DUF4347"/>
</dbReference>
<dbReference type="Gene3D" id="2.60.40.1200">
    <property type="match status" value="3"/>
</dbReference>
<organism evidence="7 8">
    <name type="scientific">Aeromonas caviae</name>
    <name type="common">Aeromonas punctata</name>
    <dbReference type="NCBI Taxonomy" id="648"/>
    <lineage>
        <taxon>Bacteria</taxon>
        <taxon>Pseudomonadati</taxon>
        <taxon>Pseudomonadota</taxon>
        <taxon>Gammaproteobacteria</taxon>
        <taxon>Aeromonadales</taxon>
        <taxon>Aeromonadaceae</taxon>
        <taxon>Aeromonas</taxon>
    </lineage>
</organism>
<evidence type="ECO:0000259" key="5">
    <source>
        <dbReference type="Pfam" id="PF14252"/>
    </source>
</evidence>
<dbReference type="Gene3D" id="2.60.40.3440">
    <property type="match status" value="4"/>
</dbReference>
<keyword evidence="2" id="KW-0677">Repeat</keyword>
<dbReference type="InterPro" id="IPR051561">
    <property type="entry name" value="FRAS1_ECM"/>
</dbReference>
<protein>
    <recommendedName>
        <fullName evidence="9">DUF4347 domain-containing protein</fullName>
    </recommendedName>
</protein>
<reference evidence="7 8" key="1">
    <citation type="submission" date="2019-12" db="EMBL/GenBank/DDBJ databases">
        <title>complete genome sequences of Aeromonas caviae str. WP2-W18-ESBL-01 isolated from wastewater treatment plant effluent.</title>
        <authorList>
            <person name="Sekizuka T."/>
            <person name="Itokawa K."/>
            <person name="Yatsu K."/>
            <person name="Inamine Y."/>
            <person name="Kuroda M."/>
        </authorList>
    </citation>
    <scope>NUCLEOTIDE SEQUENCE [LARGE SCALE GENOMIC DNA]</scope>
    <source>
        <strain evidence="7 8">WP2-W18-ESBL-01</strain>
    </source>
</reference>
<feature type="region of interest" description="Disordered" evidence="4">
    <location>
        <begin position="1800"/>
        <end position="1827"/>
    </location>
</feature>
<dbReference type="InterPro" id="IPR039005">
    <property type="entry name" value="CSPG_rpt"/>
</dbReference>
<name>A0A6S4TAG0_AERCA</name>
<dbReference type="InterPro" id="IPR040853">
    <property type="entry name" value="RapA2_cadherin-like"/>
</dbReference>
<dbReference type="Pfam" id="PF14252">
    <property type="entry name" value="DUF4347"/>
    <property type="match status" value="1"/>
</dbReference>
<proteinExistence type="predicted"/>
<dbReference type="Proteomes" id="UP000515756">
    <property type="component" value="Chromosome"/>
</dbReference>
<feature type="compositionally biased region" description="Polar residues" evidence="4">
    <location>
        <begin position="2046"/>
        <end position="2055"/>
    </location>
</feature>
<feature type="region of interest" description="Disordered" evidence="4">
    <location>
        <begin position="3370"/>
        <end position="3434"/>
    </location>
</feature>
<dbReference type="InterPro" id="IPR010221">
    <property type="entry name" value="VCBS_dom"/>
</dbReference>
<feature type="compositionally biased region" description="Gly residues" evidence="4">
    <location>
        <begin position="1810"/>
        <end position="1827"/>
    </location>
</feature>
<dbReference type="PANTHER" id="PTHR45739:SF8">
    <property type="entry name" value="FRAS1-RELATED EXTRACELLULAR MATRIX PROTEIN 1"/>
    <property type="match status" value="1"/>
</dbReference>
<dbReference type="Pfam" id="PF17963">
    <property type="entry name" value="Big_9"/>
    <property type="match status" value="9"/>
</dbReference>
<feature type="compositionally biased region" description="Low complexity" evidence="4">
    <location>
        <begin position="3376"/>
        <end position="3388"/>
    </location>
</feature>
<evidence type="ECO:0000256" key="4">
    <source>
        <dbReference type="SAM" id="MobiDB-lite"/>
    </source>
</evidence>
<dbReference type="NCBIfam" id="TIGR01965">
    <property type="entry name" value="VCBS_repeat"/>
    <property type="match status" value="3"/>
</dbReference>
<feature type="compositionally biased region" description="Low complexity" evidence="4">
    <location>
        <begin position="1479"/>
        <end position="1495"/>
    </location>
</feature>
<feature type="region of interest" description="Disordered" evidence="4">
    <location>
        <begin position="1858"/>
        <end position="1886"/>
    </location>
</feature>
<feature type="compositionally biased region" description="Polar residues" evidence="4">
    <location>
        <begin position="1868"/>
        <end position="1878"/>
    </location>
</feature>
<dbReference type="EMBL" id="AP021927">
    <property type="protein sequence ID" value="BBQ32708.1"/>
    <property type="molecule type" value="Genomic_DNA"/>
</dbReference>
<dbReference type="GO" id="GO:0009653">
    <property type="term" value="P:anatomical structure morphogenesis"/>
    <property type="evidence" value="ECO:0007669"/>
    <property type="project" value="TreeGrafter"/>
</dbReference>
<keyword evidence="3" id="KW-0325">Glycoprotein</keyword>
<keyword evidence="1" id="KW-0732">Signal</keyword>
<accession>A0A6S4TAG0</accession>
<dbReference type="PROSITE" id="PS51854">
    <property type="entry name" value="CSPG"/>
    <property type="match status" value="2"/>
</dbReference>
<sequence>MSRKNSGLRSASMALALEPRLLFDGAGAVAVADGFDAGQGAYVEPPDSDHTPAADARPSEALEQGPGSETLLIIDARVADHQSLLADLPGNVTVRVIGVEESGIAVISEALAEGGDFDAVHIVSHGSAGALSLGSDAIRNDTLAGQSEALQGWAQHLAADADILLYGCDIAQGEAGQALVTELARLTGADIAASTNATGSAEQGGDWVLERQTGRIEAATLSGVGFAGLLVAPTLKDVAPADAPTSVGENTGGKVGEGIEISGTGSDVLTVTASVAKGTLSQTSFTGNAAAVQAWLASLTYSYSGISETGDSDRLSLSVVNITTGGTTTFTRDFAVAAENDAPTLTPPASGAGRLTVKEGGSVTFSAGTGNGTVGSPVNQINLGLVDLDNTRNQVIIKITSLPAHGLLKLNGNELAVGSTFAVSDINKLEYQHTGGEVLSTTTDAFLITVDDGAGGRLTNQQVTIDITPDNDAPSAGGNIVLIEGENGVALVGGLLPVIGGARGDLAIGDPDDAQGTHSVQITDLPDHGTLKYDGVAVTPGQIITNADLSKFTYDHDGSEATTDSFKLIVTDAGGGEGVVKSSGERTIGLTVIPNNDDPLWNNDPGKGAVTLPDGTNSFGPLVFGRDSGTANAGNSVVITQDMLHAVDTESGPEKLTYTLTAIPSGGYLTHADHPGKFLPVGFTFTQKDIADGKIGFVSTTGSDHSTEFKFTVMDGDRRLIPTERDGGIYADDSATALTVHTFKIEYRGTETGPGPGSEIAAAPLPTIGGSMKLTALQIAEGQHFTLGAAELSADSTGSTAEQLTYRLLSLPSNGSILLNGTPLGLLGSFTQADIDAGRVQFRHDGSEDFTASFTFDVSNGSQISGLQTFNIDVKPQNDTPVAGQGDPVKLTEGSSIVINGAGKTHIALNDGDNAASDKTDGYAADNALSFMVTALPAYGELWLNGVKQTAAGFVVTQAELNAGKLEYRHGGSENYTDSFTIVPLDNANVASTLNNSNANAHAPATDPTNQSSTGAATIIQIGINPLNDAPTYVDKAEPGYGGKPALKEGGEFTLWGADSYTSGSYATGSGSAVVPVGKDHYLIYQDSDNSSEQRQYRITAAPKYGTLTVDGQVLGVGSVFTQAYLDSGKVKYKHGGGEQFDDKFEYVVSDGDYTSNAGTSNNATAALQGNSITPSEYRIRLERSNDKPIITGPANDYLMVIDSSNPTNAKAFPSIELTDTDLSDGVQVGEFDFVQVTVEFLDASNALYDNGVLQFESGFNPAAQGYGVIVTDGVGDNKLVFQGKRADVEAALAKVQARTNGTDADIDTLKIKITIDDRLRNDSGTLTGSANGGALNQDGTAPNDTFNTASITFKVAASDRNDPAIVTVPAAPIVVNEDVRTHLTGGSAISYTDPDAFDSTSNTITLSVSHGSLYFAASGNTVTGGATVSAGAVGSATVTLTGTKTQLDIALANLYYQGKTDYNGADSLSVTANDGNKNGQDGTDNSGSGSSSGTVAIYIRPVNDAPTLTLPNENNYQSITGGSYTFSSGNGNAIVIADAKDFSNSGQPGQQDGMDDEFTVTLTAKQGSSGYGTITIATPGSVVIANNGTDTVTLTGSRADINAALAAGVTYTPAGTNLNGTIEFTVLVDDKQNGGSKLTDPNTGTAGVDGTSTVSKKLYFQPTDINEAPGFSGLDATPTFVQGGPAIVLDANALLSDAELDLFGASGNWSGAVLTLQRDGGANAGDKFGFTGSGSTGVNVSGSALRIGTIVVGTLSNSGGTLTITFNGAATAARVDQVLQAITYQNTEASPGGSVRINYTIDDQNPNTGGSGTAGSGQDQGTGGKLAGTGSITIGVNRQVVAAPDINSIDEAVSVSDPITVSGDVSPGTNNNDNGGSQDRDPDAGQTITVQGVKAGNAGSVSGVGSSNVGMEVTGTYGKVVINANGTYTYTLDNTNPTVNALKPGDAPLTDVFSYAINDTQGANSTFDWSTLTITINGRNDPPVAVDDNNVVVEDASTPVTGNVKTGVSSNGTDSTADSDVEGNALTVTQIRPGKEADGGAMTGISGSTTSANGTEIVGQYGTLKIGADGSYTYAVDNTNLTVQGLASGETLKDEFTYTLSDGLATDQATLSVTINGVDDPVSVTVPSSTVQTSPDGNVTDQVVFESGLAGGSNPHTADTKVDASFTLVALDGLDASAAIVIGYIDASGNPASLTLTKAEVEALDSTNKSIATQYGILVFDGYERGSDGTISIDYIYTLTSAPPVGGDSTNDSFTFTAKDGDGDTDAKVLNIKIVDDVPKAVVDTSAVKAGETLTATAVDGVLKNDKSGADGWVTGGAVVGVVKGGVGTSASGINTDIAGDYGTLKLQADGSYTYIANAAAPGAAPTTSDVFTYTVRDADGDETTSTLTITIQNNRQPVAMDDSRTTPEDTPLSGNVIGSGGTGDVADGDPDGDTLAVTKIVVEGVTYPVPANGSPLNVSIPGKGVLQFDKTGAYTFTPVADWHGAVPDITYTIDDGRGASNSTAIATLTIVVTPVVDVADDTATTRPSMPVTIPVLANDSFEGTPVVTGTTPPSNGTLTINADNTITYTPNPGFFGADSYTYMVTSGGVTETATVTVTVVSTPPLARDDVRTTPEDTPVRGNVLIGTGGDMADSDADNDPLTVTGFIVGGVSYIPGQTATIAGVGSLTLNADGSYTFTPVPDWNGSVPVVSYVVSDGTGASNSTAIATLTIVVTPVVDVADDTATTRPSMPVTIPVLANDSFEGTPVVTGTTPPSNGTLTINADNTITYTPNPGFFGADSYTYMVTSGGVTETATVTVTVVSTPPLARDDVRTTPEDTPVRGNVLIGTGGDMADSDADNDPLTVTGFIVGGVSYIPGQTATIAGVGSLTLNADGSYTFTPVPDWNGSVPVVSYVVSDGTGASNSTAIATLTIVVTPVVDVADDTATTRPSMPVTIPVLANDSFEGTPVVTGTTPPSNGTLTINADNTITYTPNPGFFGADSYTYMVTSGGVTETATVTVTVVSTPPLARDDVRTTPEDTPVRGNVLIGTGGDMADSDADNDPLTVTGFIVGGVSYIPGQTATIAGVGSLTLNADGSYTFTPVPDWNGSVPVVSYVVSDGTGASNSTAIATLTIVVTPVVDVADDTATTLANRPVTTPVLGNDSFGNPDATITATTPPANGSIAINPDGSITYVPNPGFSGEDSYSYTVKSGGRTETATVRITVVPENPPSVVPPFEVVPPAPSLNVLQPANPLDRSPVILEPGPYFAGERFDDVRRLPLPFHPITYVNQQVVVSQTERAQDDPRAFGDPRAVTPDEYRPISLGAGLGFDPNLFVVHSVRDSQRMASDFDRMVEGRFGRIELDSDRYLLQPGLFHDGEHEIPSWLKQQEADGTQPTPTADEAATVPTDDADTPPPETDRPAAVSTRPSGGGAPSFAEQLRSGASRLPLAPRKV</sequence>
<dbReference type="RefSeq" id="WP_182935606.1">
    <property type="nucleotide sequence ID" value="NZ_AP021927.1"/>
</dbReference>
<feature type="compositionally biased region" description="Basic and acidic residues" evidence="4">
    <location>
        <begin position="47"/>
        <end position="60"/>
    </location>
</feature>
<evidence type="ECO:0000313" key="7">
    <source>
        <dbReference type="EMBL" id="BBQ32708.1"/>
    </source>
</evidence>
<evidence type="ECO:0000259" key="6">
    <source>
        <dbReference type="Pfam" id="PF17803"/>
    </source>
</evidence>
<evidence type="ECO:0000256" key="1">
    <source>
        <dbReference type="ARBA" id="ARBA00022729"/>
    </source>
</evidence>
<dbReference type="Pfam" id="PF16184">
    <property type="entry name" value="Cadherin_3"/>
    <property type="match status" value="4"/>
</dbReference>
<feature type="domain" description="RapA2 cadherin-like" evidence="6">
    <location>
        <begin position="1972"/>
        <end position="2075"/>
    </location>
</feature>
<gene>
    <name evidence="7" type="ORF">WP2W18E01_42900</name>
</gene>
<evidence type="ECO:0000256" key="3">
    <source>
        <dbReference type="ARBA" id="ARBA00023180"/>
    </source>
</evidence>
<dbReference type="NCBIfam" id="NF012211">
    <property type="entry name" value="tand_rpt_95"/>
    <property type="match status" value="4"/>
</dbReference>
<feature type="region of interest" description="Disordered" evidence="4">
    <location>
        <begin position="1472"/>
        <end position="1495"/>
    </location>
</feature>
<evidence type="ECO:0008006" key="9">
    <source>
        <dbReference type="Google" id="ProtNLM"/>
    </source>
</evidence>
<feature type="region of interest" description="Disordered" evidence="4">
    <location>
        <begin position="2035"/>
        <end position="2055"/>
    </location>
</feature>
<evidence type="ECO:0000256" key="2">
    <source>
        <dbReference type="ARBA" id="ARBA00022737"/>
    </source>
</evidence>
<dbReference type="PANTHER" id="PTHR45739">
    <property type="entry name" value="MATRIX PROTEIN, PUTATIVE-RELATED"/>
    <property type="match status" value="1"/>
</dbReference>
<feature type="region of interest" description="Disordered" evidence="4">
    <location>
        <begin position="2400"/>
        <end position="2431"/>
    </location>
</feature>